<dbReference type="Pfam" id="PF04002">
    <property type="entry name" value="RadC"/>
    <property type="match status" value="1"/>
</dbReference>
<dbReference type="GO" id="GO:0006508">
    <property type="term" value="P:proteolysis"/>
    <property type="evidence" value="ECO:0007669"/>
    <property type="project" value="UniProtKB-KW"/>
</dbReference>
<dbReference type="OrthoDB" id="9804482at2"/>
<dbReference type="PROSITE" id="PS50249">
    <property type="entry name" value="MPN"/>
    <property type="match status" value="1"/>
</dbReference>
<dbReference type="PROSITE" id="PS01302">
    <property type="entry name" value="UPF0758"/>
    <property type="match status" value="1"/>
</dbReference>
<dbReference type="STRING" id="305507.SAMN04489724_1756"/>
<evidence type="ECO:0000259" key="6">
    <source>
        <dbReference type="PROSITE" id="PS50249"/>
    </source>
</evidence>
<accession>A0A1I7A8H3</accession>
<proteinExistence type="predicted"/>
<keyword evidence="8" id="KW-1185">Reference proteome</keyword>
<keyword evidence="1" id="KW-0645">Protease</keyword>
<gene>
    <name evidence="7" type="ORF">SAMN04489724_1756</name>
</gene>
<dbReference type="InterPro" id="IPR020891">
    <property type="entry name" value="UPF0758_CS"/>
</dbReference>
<dbReference type="InterPro" id="IPR037518">
    <property type="entry name" value="MPN"/>
</dbReference>
<reference evidence="8" key="1">
    <citation type="submission" date="2016-10" db="EMBL/GenBank/DDBJ databases">
        <authorList>
            <person name="Varghese N."/>
            <person name="Submissions S."/>
        </authorList>
    </citation>
    <scope>NUCLEOTIDE SEQUENCE [LARGE SCALE GENOMIC DNA]</scope>
    <source>
        <strain evidence="8">DSM 23445</strain>
    </source>
</reference>
<dbReference type="AlphaFoldDB" id="A0A1I7A8H3"/>
<evidence type="ECO:0000256" key="2">
    <source>
        <dbReference type="ARBA" id="ARBA00022723"/>
    </source>
</evidence>
<dbReference type="RefSeq" id="WP_091692291.1">
    <property type="nucleotide sequence ID" value="NZ_FPBF01000002.1"/>
</dbReference>
<name>A0A1I7A8H3_9BACT</name>
<feature type="domain" description="MPN" evidence="6">
    <location>
        <begin position="32"/>
        <end position="156"/>
    </location>
</feature>
<dbReference type="EMBL" id="FPBF01000002">
    <property type="protein sequence ID" value="SFT71206.1"/>
    <property type="molecule type" value="Genomic_DNA"/>
</dbReference>
<protein>
    <submittedName>
        <fullName evidence="7">RadC-like JAB domain-containing protein</fullName>
    </submittedName>
</protein>
<organism evidence="7 8">
    <name type="scientific">Algoriphagus locisalis</name>
    <dbReference type="NCBI Taxonomy" id="305507"/>
    <lineage>
        <taxon>Bacteria</taxon>
        <taxon>Pseudomonadati</taxon>
        <taxon>Bacteroidota</taxon>
        <taxon>Cytophagia</taxon>
        <taxon>Cytophagales</taxon>
        <taxon>Cyclobacteriaceae</taxon>
        <taxon>Algoriphagus</taxon>
    </lineage>
</organism>
<evidence type="ECO:0000256" key="4">
    <source>
        <dbReference type="ARBA" id="ARBA00022833"/>
    </source>
</evidence>
<keyword evidence="2" id="KW-0479">Metal-binding</keyword>
<keyword evidence="3" id="KW-0378">Hydrolase</keyword>
<evidence type="ECO:0000313" key="8">
    <source>
        <dbReference type="Proteomes" id="UP000199673"/>
    </source>
</evidence>
<dbReference type="InterPro" id="IPR001405">
    <property type="entry name" value="UPF0758"/>
</dbReference>
<dbReference type="GO" id="GO:0008237">
    <property type="term" value="F:metallopeptidase activity"/>
    <property type="evidence" value="ECO:0007669"/>
    <property type="project" value="UniProtKB-KW"/>
</dbReference>
<dbReference type="PANTHER" id="PTHR30471:SF3">
    <property type="entry name" value="UPF0758 PROTEIN YEES-RELATED"/>
    <property type="match status" value="1"/>
</dbReference>
<evidence type="ECO:0000256" key="1">
    <source>
        <dbReference type="ARBA" id="ARBA00022670"/>
    </source>
</evidence>
<dbReference type="GO" id="GO:0046872">
    <property type="term" value="F:metal ion binding"/>
    <property type="evidence" value="ECO:0007669"/>
    <property type="project" value="UniProtKB-KW"/>
</dbReference>
<evidence type="ECO:0000313" key="7">
    <source>
        <dbReference type="EMBL" id="SFT71206.1"/>
    </source>
</evidence>
<keyword evidence="5" id="KW-0482">Metalloprotease</keyword>
<dbReference type="CDD" id="cd08071">
    <property type="entry name" value="MPN_DUF2466"/>
    <property type="match status" value="1"/>
</dbReference>
<evidence type="ECO:0000256" key="5">
    <source>
        <dbReference type="ARBA" id="ARBA00023049"/>
    </source>
</evidence>
<dbReference type="Gene3D" id="3.40.140.10">
    <property type="entry name" value="Cytidine Deaminase, domain 2"/>
    <property type="match status" value="1"/>
</dbReference>
<sequence length="156" mass="17270">MEASERKIDLFEVAEIKLSYSTKVKNSLRPKVGTSRQVYEVFAKAWEDDRIEFVEDFKVMLLSRANRVLGIVTISSGGTAGTVVDVKLVYAAAIKSAAQSIVLAHNHPSGNLLPSEQDKRLTQRIKQAGNILDIPVLDHLIMTSEGYYSFADEGEL</sequence>
<keyword evidence="4" id="KW-0862">Zinc</keyword>
<dbReference type="Proteomes" id="UP000199673">
    <property type="component" value="Unassembled WGS sequence"/>
</dbReference>
<dbReference type="InterPro" id="IPR025657">
    <property type="entry name" value="RadC_JAB"/>
</dbReference>
<evidence type="ECO:0000256" key="3">
    <source>
        <dbReference type="ARBA" id="ARBA00022801"/>
    </source>
</evidence>
<dbReference type="PANTHER" id="PTHR30471">
    <property type="entry name" value="DNA REPAIR PROTEIN RADC"/>
    <property type="match status" value="1"/>
</dbReference>